<feature type="domain" description="RapZ C-terminal" evidence="6">
    <location>
        <begin position="164"/>
        <end position="284"/>
    </location>
</feature>
<dbReference type="AlphaFoldDB" id="A0A1G8LY46"/>
<dbReference type="HAMAP" id="MF_00636">
    <property type="entry name" value="RapZ_like"/>
    <property type="match status" value="1"/>
</dbReference>
<organism evidence="7 8">
    <name type="scientific">Proteiniclasticum ruminis</name>
    <dbReference type="NCBI Taxonomy" id="398199"/>
    <lineage>
        <taxon>Bacteria</taxon>
        <taxon>Bacillati</taxon>
        <taxon>Bacillota</taxon>
        <taxon>Clostridia</taxon>
        <taxon>Eubacteriales</taxon>
        <taxon>Clostridiaceae</taxon>
        <taxon>Proteiniclasticum</taxon>
    </lineage>
</organism>
<feature type="binding site" evidence="4">
    <location>
        <begin position="8"/>
        <end position="15"/>
    </location>
    <ligand>
        <name>ATP</name>
        <dbReference type="ChEBI" id="CHEBI:30616"/>
    </ligand>
</feature>
<gene>
    <name evidence="7" type="ORF">SAMN05421804_103214</name>
</gene>
<keyword evidence="1 4" id="KW-0547">Nucleotide-binding</keyword>
<dbReference type="InterPro" id="IPR053931">
    <property type="entry name" value="RapZ_C"/>
</dbReference>
<accession>A0A1G8LY46</accession>
<proteinExistence type="inferred from homology"/>
<dbReference type="PANTHER" id="PTHR30448:SF0">
    <property type="entry name" value="RNASE ADAPTER PROTEIN RAPZ"/>
    <property type="match status" value="1"/>
</dbReference>
<evidence type="ECO:0000313" key="7">
    <source>
        <dbReference type="EMBL" id="SDI60417.1"/>
    </source>
</evidence>
<dbReference type="Proteomes" id="UP000183255">
    <property type="component" value="Unassembled WGS sequence"/>
</dbReference>
<sequence>MELVIVTGMSGAGKSVAVNAMEDLGFFCVDNLPPQFLLQFAQLSIGTKGKNDRIALVVDARSKNVFTSLNEEINLLDENKIRYKLLFLDASDEVLLNRYKETRRKHPLMDSELTSLEKAIDLERTSFETIRSRADYILDTTFLSSQKLKKEVNNLFSVEGNHRMQIKTVSFGYKYGIPNDADLVFDLRYLPNPYYVPELREKTGLQDEVFHYVMQTEQAESLFLKLIDLIEYLIPLYTEEGKSQLVIAYGCTGGKHRSVSFARRTAEYLKEKAFPAVTQHRDIERV</sequence>
<evidence type="ECO:0000259" key="5">
    <source>
        <dbReference type="Pfam" id="PF03668"/>
    </source>
</evidence>
<feature type="binding site" evidence="4">
    <location>
        <begin position="59"/>
        <end position="62"/>
    </location>
    <ligand>
        <name>GTP</name>
        <dbReference type="ChEBI" id="CHEBI:37565"/>
    </ligand>
</feature>
<protein>
    <submittedName>
        <fullName evidence="7">UPF0042 nucleotide-binding protein</fullName>
    </submittedName>
</protein>
<evidence type="ECO:0000259" key="6">
    <source>
        <dbReference type="Pfam" id="PF22740"/>
    </source>
</evidence>
<dbReference type="SUPFAM" id="SSF52540">
    <property type="entry name" value="P-loop containing nucleoside triphosphate hydrolases"/>
    <property type="match status" value="1"/>
</dbReference>
<evidence type="ECO:0000256" key="3">
    <source>
        <dbReference type="ARBA" id="ARBA00023134"/>
    </source>
</evidence>
<dbReference type="Pfam" id="PF22740">
    <property type="entry name" value="PapZ_C"/>
    <property type="match status" value="1"/>
</dbReference>
<dbReference type="InterPro" id="IPR005337">
    <property type="entry name" value="RapZ-like"/>
</dbReference>
<keyword evidence="3 4" id="KW-0342">GTP-binding</keyword>
<dbReference type="GO" id="GO:0005525">
    <property type="term" value="F:GTP binding"/>
    <property type="evidence" value="ECO:0007669"/>
    <property type="project" value="UniProtKB-UniRule"/>
</dbReference>
<dbReference type="PANTHER" id="PTHR30448">
    <property type="entry name" value="RNASE ADAPTER PROTEIN RAPZ"/>
    <property type="match status" value="1"/>
</dbReference>
<keyword evidence="2 4" id="KW-0067">ATP-binding</keyword>
<evidence type="ECO:0000256" key="2">
    <source>
        <dbReference type="ARBA" id="ARBA00022840"/>
    </source>
</evidence>
<dbReference type="EMBL" id="FNDZ01000003">
    <property type="protein sequence ID" value="SDI60417.1"/>
    <property type="molecule type" value="Genomic_DNA"/>
</dbReference>
<dbReference type="GO" id="GO:0005524">
    <property type="term" value="F:ATP binding"/>
    <property type="evidence" value="ECO:0007669"/>
    <property type="project" value="UniProtKB-UniRule"/>
</dbReference>
<dbReference type="InterPro" id="IPR027417">
    <property type="entry name" value="P-loop_NTPase"/>
</dbReference>
<feature type="domain" description="RapZ-like N-terminal" evidence="5">
    <location>
        <begin position="1"/>
        <end position="157"/>
    </location>
</feature>
<dbReference type="Pfam" id="PF03668">
    <property type="entry name" value="RapZ-like_N"/>
    <property type="match status" value="1"/>
</dbReference>
<dbReference type="Gene3D" id="3.40.50.300">
    <property type="entry name" value="P-loop containing nucleotide triphosphate hydrolases"/>
    <property type="match status" value="1"/>
</dbReference>
<dbReference type="InterPro" id="IPR053930">
    <property type="entry name" value="RapZ-like_N"/>
</dbReference>
<dbReference type="NCBIfam" id="NF003828">
    <property type="entry name" value="PRK05416.1"/>
    <property type="match status" value="1"/>
</dbReference>
<evidence type="ECO:0000256" key="1">
    <source>
        <dbReference type="ARBA" id="ARBA00022741"/>
    </source>
</evidence>
<evidence type="ECO:0000256" key="4">
    <source>
        <dbReference type="HAMAP-Rule" id="MF_00636"/>
    </source>
</evidence>
<reference evidence="7 8" key="1">
    <citation type="submission" date="2016-10" db="EMBL/GenBank/DDBJ databases">
        <authorList>
            <person name="de Groot N.N."/>
        </authorList>
    </citation>
    <scope>NUCLEOTIDE SEQUENCE [LARGE SCALE GENOMIC DNA]</scope>
    <source>
        <strain evidence="7 8">CGMCC 1.5058</strain>
    </source>
</reference>
<evidence type="ECO:0000313" key="8">
    <source>
        <dbReference type="Proteomes" id="UP000183255"/>
    </source>
</evidence>
<dbReference type="RefSeq" id="WP_031575078.1">
    <property type="nucleotide sequence ID" value="NZ_DAMANS010000010.1"/>
</dbReference>
<dbReference type="PIRSF" id="PIRSF005052">
    <property type="entry name" value="P-loopkin"/>
    <property type="match status" value="1"/>
</dbReference>
<name>A0A1G8LY46_9CLOT</name>